<gene>
    <name evidence="1" type="ORF">Syun_021720</name>
</gene>
<dbReference type="EMBL" id="JBBNAF010000009">
    <property type="protein sequence ID" value="KAK9114923.1"/>
    <property type="molecule type" value="Genomic_DNA"/>
</dbReference>
<sequence length="112" mass="12423">MDYSYTVIRHRKIRLEICSFWAISHCCSPRVTLSLVVSLLQYTCLLLTGLATVTACISSCQAPHGVPRFVHTFQQKLSHLLLNATWQSSIRPLASAADACPYKAAKGRCPTQ</sequence>
<evidence type="ECO:0000313" key="2">
    <source>
        <dbReference type="Proteomes" id="UP001420932"/>
    </source>
</evidence>
<accession>A0AAP0NPZ7</accession>
<comment type="caution">
    <text evidence="1">The sequence shown here is derived from an EMBL/GenBank/DDBJ whole genome shotgun (WGS) entry which is preliminary data.</text>
</comment>
<protein>
    <submittedName>
        <fullName evidence="1">Uncharacterized protein</fullName>
    </submittedName>
</protein>
<evidence type="ECO:0000313" key="1">
    <source>
        <dbReference type="EMBL" id="KAK9114923.1"/>
    </source>
</evidence>
<name>A0AAP0NPZ7_9MAGN</name>
<proteinExistence type="predicted"/>
<keyword evidence="2" id="KW-1185">Reference proteome</keyword>
<reference evidence="1 2" key="1">
    <citation type="submission" date="2024-01" db="EMBL/GenBank/DDBJ databases">
        <title>Genome assemblies of Stephania.</title>
        <authorList>
            <person name="Yang L."/>
        </authorList>
    </citation>
    <scope>NUCLEOTIDE SEQUENCE [LARGE SCALE GENOMIC DNA]</scope>
    <source>
        <strain evidence="1">YNDBR</strain>
        <tissue evidence="1">Leaf</tissue>
    </source>
</reference>
<dbReference type="AlphaFoldDB" id="A0AAP0NPZ7"/>
<dbReference type="Proteomes" id="UP001420932">
    <property type="component" value="Unassembled WGS sequence"/>
</dbReference>
<organism evidence="1 2">
    <name type="scientific">Stephania yunnanensis</name>
    <dbReference type="NCBI Taxonomy" id="152371"/>
    <lineage>
        <taxon>Eukaryota</taxon>
        <taxon>Viridiplantae</taxon>
        <taxon>Streptophyta</taxon>
        <taxon>Embryophyta</taxon>
        <taxon>Tracheophyta</taxon>
        <taxon>Spermatophyta</taxon>
        <taxon>Magnoliopsida</taxon>
        <taxon>Ranunculales</taxon>
        <taxon>Menispermaceae</taxon>
        <taxon>Menispermoideae</taxon>
        <taxon>Cissampelideae</taxon>
        <taxon>Stephania</taxon>
    </lineage>
</organism>